<protein>
    <submittedName>
        <fullName evidence="1">Peptide modification system cyclase</fullName>
    </submittedName>
</protein>
<sequence>MIDLPTDSAPAHSAATTSPQVRTLLLTDLCDSTLLVERLGDAPAAELFRAHDRLVLELQQRWRGRLIDRSDGLLLLFERPIDGLGFALDYTRGLRELSDRPEVRARKLVLQARAGLHVGEVLTWRNSEAAVQAGAKPLEVEGLAKPLAGRLMTLARPGQVLLSATAEPLARRAARELGERSEHLIWKSHGRWRLKGVPDGQEIFEVGEPGYAPLRAPKQNGGKAWRDIPVWRRPTALAAELMLVIGIGTGAWFLTRPTPAIAFNERDWVVVGDLRNLTGQPVLDESLEQAFRISLEQSRYVNVLSDLKVRDTLQLMKRGPATPLDRGVASEIALRDGARAVILPTVAEVGGRVRVSAEVIDPHTQTTVYAESADGTGASSALGSIDKVTGELREKLGEAIASIERDSAPLPKVSTNNLDALKAYALGLKAHFDFKPKDALAYFARATEIDPNFALAYIAAGRTYGRIGDVPGIRREFDKANKHRDHLAPRELLTLDAQLARFGPVEPMLQRWQQLIAMYPDNQDAHFVLAVELMLRANQFEAGLQHAKAASTSQNPYRDNAVTLQGMLLTGMDRIDDGLKMFQAAYKFGFKGGADDYARAYAAKRDFASAQRVLGRKAASGTTVGDLRHPMQEMLFALDQGDFDTARAQAQRGTHNAQSAEPLFALAQWRLQALTLQTIERAMPKADLERALLAEIDHVRARSAETDVVASNYSEILLLALGDLGGSIDSLPTVRAALAAIENSKDWQGFPLMAQMHEVLLAEQDRLSGKANAASARLAPIASRDEALVAVHVALARAAGEAKQDALALRQLDWLVAHRGRAYMEWAAEGALTPSNVAQTTLAHLEAAELLARSGQQVAAKARLARFLSSWPANTLPEFLRQRVARLQDQSSA</sequence>
<dbReference type="Gene3D" id="3.30.70.1230">
    <property type="entry name" value="Nucleotide cyclase"/>
    <property type="match status" value="1"/>
</dbReference>
<dbReference type="Gene3D" id="1.25.40.10">
    <property type="entry name" value="Tetratricopeptide repeat domain"/>
    <property type="match status" value="2"/>
</dbReference>
<dbReference type="SUPFAM" id="SSF55073">
    <property type="entry name" value="Nucleotide cyclase"/>
    <property type="match status" value="1"/>
</dbReference>
<evidence type="ECO:0000313" key="2">
    <source>
        <dbReference type="Proteomes" id="UP000681317"/>
    </source>
</evidence>
<dbReference type="PANTHER" id="PTHR43081">
    <property type="entry name" value="ADENYLATE CYCLASE, TERMINAL-DIFFERENTIATION SPECIFIC-RELATED"/>
    <property type="match status" value="1"/>
</dbReference>
<dbReference type="InterPro" id="IPR029787">
    <property type="entry name" value="Nucleotide_cyclase"/>
</dbReference>
<dbReference type="Gene3D" id="3.40.50.10610">
    <property type="entry name" value="ABC-type transport auxiliary lipoprotein component"/>
    <property type="match status" value="1"/>
</dbReference>
<accession>A0ABN6FRS9</accession>
<organism evidence="1 2">
    <name type="scientific">Noviluteimonas caseinilytica</name>
    <dbReference type="NCBI Taxonomy" id="2675101"/>
    <lineage>
        <taxon>Bacteria</taxon>
        <taxon>Pseudomonadati</taxon>
        <taxon>Pseudomonadota</taxon>
        <taxon>Gammaproteobacteria</taxon>
        <taxon>Lysobacterales</taxon>
        <taxon>Lysobacteraceae</taxon>
        <taxon>Noviluteimonas</taxon>
    </lineage>
</organism>
<dbReference type="InterPro" id="IPR011990">
    <property type="entry name" value="TPR-like_helical_dom_sf"/>
</dbReference>
<dbReference type="SUPFAM" id="SSF48452">
    <property type="entry name" value="TPR-like"/>
    <property type="match status" value="1"/>
</dbReference>
<evidence type="ECO:0000313" key="1">
    <source>
        <dbReference type="EMBL" id="BCT92358.1"/>
    </source>
</evidence>
<dbReference type="EMBL" id="AP024545">
    <property type="protein sequence ID" value="BCT92358.1"/>
    <property type="molecule type" value="Genomic_DNA"/>
</dbReference>
<keyword evidence="2" id="KW-1185">Reference proteome</keyword>
<proteinExistence type="predicted"/>
<dbReference type="CDD" id="cd07302">
    <property type="entry name" value="CHD"/>
    <property type="match status" value="1"/>
</dbReference>
<dbReference type="RefSeq" id="WP_213437072.1">
    <property type="nucleotide sequence ID" value="NZ_AP024545.1"/>
</dbReference>
<dbReference type="NCBIfam" id="TIGR04510">
    <property type="entry name" value="mod_pep_cyc"/>
    <property type="match status" value="1"/>
</dbReference>
<reference evidence="1 2" key="1">
    <citation type="submission" date="2021-03" db="EMBL/GenBank/DDBJ databases">
        <title>Complete Genome Sequences of Two Lysobacter Strains Isolated from Sea Water (Lysobacter caseinilyticus) and Soil (Lysobacter helvus) in South Korea.</title>
        <authorList>
            <person name="Watanabe Y."/>
            <person name="Arakawa K."/>
        </authorList>
    </citation>
    <scope>NUCLEOTIDE SEQUENCE [LARGE SCALE GENOMIC DNA]</scope>
    <source>
        <strain evidence="1 2">KVB24</strain>
    </source>
</reference>
<gene>
    <name evidence="1" type="ORF">LYSCAS_13820</name>
</gene>
<dbReference type="InterPro" id="IPR001054">
    <property type="entry name" value="A/G_cyclase"/>
</dbReference>
<dbReference type="Proteomes" id="UP000681317">
    <property type="component" value="Chromosome"/>
</dbReference>
<dbReference type="InterPro" id="IPR030966">
    <property type="entry name" value="Mod_pep_cyc"/>
</dbReference>
<name>A0ABN6FRS9_9GAMM</name>
<dbReference type="InterPro" id="IPR050697">
    <property type="entry name" value="Adenylyl/Guanylyl_Cyclase_3/4"/>
</dbReference>
<dbReference type="PANTHER" id="PTHR43081:SF1">
    <property type="entry name" value="ADENYLATE CYCLASE, TERMINAL-DIFFERENTIATION SPECIFIC"/>
    <property type="match status" value="1"/>
</dbReference>